<dbReference type="AlphaFoldDB" id="A0A075NWP0"/>
<dbReference type="Proteomes" id="UP000056090">
    <property type="component" value="Chromosome"/>
</dbReference>
<name>A0A075NWP0_9ALTE</name>
<evidence type="ECO:0000313" key="3">
    <source>
        <dbReference type="EMBL" id="AIF97888.1"/>
    </source>
</evidence>
<keyword evidence="2" id="KW-0732">Signal</keyword>
<dbReference type="NCBIfam" id="NF038123">
    <property type="entry name" value="NF038123_dom"/>
    <property type="match status" value="1"/>
</dbReference>
<protein>
    <recommendedName>
        <fullName evidence="5">Spondin domain-containing protein</fullName>
    </recommendedName>
</protein>
<proteinExistence type="predicted"/>
<evidence type="ECO:0000313" key="4">
    <source>
        <dbReference type="Proteomes" id="UP000056090"/>
    </source>
</evidence>
<evidence type="ECO:0008006" key="5">
    <source>
        <dbReference type="Google" id="ProtNLM"/>
    </source>
</evidence>
<feature type="region of interest" description="Disordered" evidence="1">
    <location>
        <begin position="174"/>
        <end position="197"/>
    </location>
</feature>
<dbReference type="EMBL" id="CP008849">
    <property type="protein sequence ID" value="AIF97888.1"/>
    <property type="molecule type" value="Genomic_DNA"/>
</dbReference>
<sequence>MKRINKTIYSASLLSAAMVLSACSDNDNNDEVVVTPPQPITYTYQIDVVNLTNGQPASPIAIALHDLDMPMWAIGEPATDGLALLAESGDNSEFLAVTELLATASADDPTPPGERVSVTISINDNAATALTVAAMLGNTNDAFTGLTAMDLSQLNVGEVMTRFSLTYDAGTEANTESAMSVPGPAGGGEGPSEGREAHDFVTMHPGVVSTEGGLSSSVLTADQRFDNPILRISVMRME</sequence>
<dbReference type="InterPro" id="IPR009465">
    <property type="entry name" value="Spondin_N"/>
</dbReference>
<dbReference type="KEGG" id="aal:EP13_03780"/>
<accession>A0A075NWP0</accession>
<dbReference type="RefSeq" id="WP_044058719.1">
    <property type="nucleotide sequence ID" value="NZ_CBCSKJ010000001.1"/>
</dbReference>
<dbReference type="Gene3D" id="2.60.40.2130">
    <property type="entry name" value="F-spondin domain"/>
    <property type="match status" value="1"/>
</dbReference>
<organism evidence="3 4">
    <name type="scientific">Alteromonas australica</name>
    <dbReference type="NCBI Taxonomy" id="589873"/>
    <lineage>
        <taxon>Bacteria</taxon>
        <taxon>Pseudomonadati</taxon>
        <taxon>Pseudomonadota</taxon>
        <taxon>Gammaproteobacteria</taxon>
        <taxon>Alteromonadales</taxon>
        <taxon>Alteromonadaceae</taxon>
        <taxon>Alteromonas/Salinimonas group</taxon>
        <taxon>Alteromonas</taxon>
    </lineage>
</organism>
<reference evidence="3 4" key="1">
    <citation type="submission" date="2014-06" db="EMBL/GenBank/DDBJ databases">
        <title>Genomes of Alteromonas australica, a world apart.</title>
        <authorList>
            <person name="Gonzaga A."/>
            <person name="Lopez-Perez M."/>
            <person name="Rodriguez-Valera F."/>
        </authorList>
    </citation>
    <scope>NUCLEOTIDE SEQUENCE [LARGE SCALE GENOMIC DNA]</scope>
    <source>
        <strain evidence="3 4">H 17</strain>
    </source>
</reference>
<dbReference type="GeneID" id="78254059"/>
<keyword evidence="4" id="KW-1185">Reference proteome</keyword>
<evidence type="ECO:0000256" key="2">
    <source>
        <dbReference type="SAM" id="SignalP"/>
    </source>
</evidence>
<feature type="chain" id="PRO_5001707868" description="Spondin domain-containing protein" evidence="2">
    <location>
        <begin position="25"/>
        <end position="238"/>
    </location>
</feature>
<evidence type="ECO:0000256" key="1">
    <source>
        <dbReference type="SAM" id="MobiDB-lite"/>
    </source>
</evidence>
<gene>
    <name evidence="3" type="ORF">EP13_03780</name>
</gene>
<feature type="signal peptide" evidence="2">
    <location>
        <begin position="1"/>
        <end position="24"/>
    </location>
</feature>
<dbReference type="eggNOG" id="ENOG5030GG2">
    <property type="taxonomic scope" value="Bacteria"/>
</dbReference>
<dbReference type="PROSITE" id="PS51257">
    <property type="entry name" value="PROKAR_LIPOPROTEIN"/>
    <property type="match status" value="1"/>
</dbReference>
<dbReference type="InterPro" id="IPR038678">
    <property type="entry name" value="Spondin_N_sf"/>
</dbReference>